<protein>
    <submittedName>
        <fullName evidence="1">Uncharacterized protein</fullName>
    </submittedName>
</protein>
<dbReference type="Proteomes" id="UP001145114">
    <property type="component" value="Unassembled WGS sequence"/>
</dbReference>
<feature type="non-terminal residue" evidence="1">
    <location>
        <position position="1"/>
    </location>
</feature>
<comment type="caution">
    <text evidence="1">The sequence shown here is derived from an EMBL/GenBank/DDBJ whole genome shotgun (WGS) entry which is preliminary data.</text>
</comment>
<dbReference type="EMBL" id="JAMZIH010006427">
    <property type="protein sequence ID" value="KAJ1673932.1"/>
    <property type="molecule type" value="Genomic_DNA"/>
</dbReference>
<name>A0ACC1HFB6_9FUNG</name>
<keyword evidence="2" id="KW-1185">Reference proteome</keyword>
<accession>A0ACC1HFB6</accession>
<gene>
    <name evidence="1" type="ORF">EV182_004293</name>
</gene>
<proteinExistence type="predicted"/>
<organism evidence="1 2">
    <name type="scientific">Spiromyces aspiralis</name>
    <dbReference type="NCBI Taxonomy" id="68401"/>
    <lineage>
        <taxon>Eukaryota</taxon>
        <taxon>Fungi</taxon>
        <taxon>Fungi incertae sedis</taxon>
        <taxon>Zoopagomycota</taxon>
        <taxon>Kickxellomycotina</taxon>
        <taxon>Kickxellomycetes</taxon>
        <taxon>Kickxellales</taxon>
        <taxon>Kickxellaceae</taxon>
        <taxon>Spiromyces</taxon>
    </lineage>
</organism>
<sequence length="66" mass="7386">TSSTDNVVDIERLEALRQVEQLRAARSESKAAIEAIDKATRSVDRRLNSLEADLDNLVCYLVQVIN</sequence>
<reference evidence="1" key="1">
    <citation type="submission" date="2022-06" db="EMBL/GenBank/DDBJ databases">
        <title>Phylogenomic reconstructions and comparative analyses of Kickxellomycotina fungi.</title>
        <authorList>
            <person name="Reynolds N.K."/>
            <person name="Stajich J.E."/>
            <person name="Barry K."/>
            <person name="Grigoriev I.V."/>
            <person name="Crous P."/>
            <person name="Smith M.E."/>
        </authorList>
    </citation>
    <scope>NUCLEOTIDE SEQUENCE</scope>
    <source>
        <strain evidence="1">RSA 2271</strain>
    </source>
</reference>
<evidence type="ECO:0000313" key="1">
    <source>
        <dbReference type="EMBL" id="KAJ1673932.1"/>
    </source>
</evidence>
<evidence type="ECO:0000313" key="2">
    <source>
        <dbReference type="Proteomes" id="UP001145114"/>
    </source>
</evidence>